<reference evidence="1 2" key="1">
    <citation type="submission" date="2021-01" db="EMBL/GenBank/DDBJ databases">
        <title>Draft genome sequence of Micromonospora sp. strain STR1_7.</title>
        <authorList>
            <person name="Karlyshev A."/>
            <person name="Jawad R."/>
        </authorList>
    </citation>
    <scope>NUCLEOTIDE SEQUENCE [LARGE SCALE GENOMIC DNA]</scope>
    <source>
        <strain evidence="1 2">STR1-7</strain>
    </source>
</reference>
<evidence type="ECO:0000313" key="2">
    <source>
        <dbReference type="Proteomes" id="UP000601027"/>
    </source>
</evidence>
<dbReference type="RefSeq" id="WP_203172910.1">
    <property type="nucleotide sequence ID" value="NZ_JAEVHM010000001.1"/>
</dbReference>
<evidence type="ECO:0008006" key="3">
    <source>
        <dbReference type="Google" id="ProtNLM"/>
    </source>
</evidence>
<evidence type="ECO:0000313" key="1">
    <source>
        <dbReference type="EMBL" id="MBM0230424.1"/>
    </source>
</evidence>
<organism evidence="1 2">
    <name type="scientific">Micromonospora parastrephiae</name>
    <dbReference type="NCBI Taxonomy" id="2806101"/>
    <lineage>
        <taxon>Bacteria</taxon>
        <taxon>Bacillati</taxon>
        <taxon>Actinomycetota</taxon>
        <taxon>Actinomycetes</taxon>
        <taxon>Micromonosporales</taxon>
        <taxon>Micromonosporaceae</taxon>
        <taxon>Micromonospora</taxon>
    </lineage>
</organism>
<gene>
    <name evidence="1" type="ORF">JNW91_00200</name>
</gene>
<sequence length="48" mass="5440">MVALVAGLRADGRLELDPAVTFLVADNRQQEERRMPSKTIWIANRETT</sequence>
<protein>
    <recommendedName>
        <fullName evidence="3">Transposase</fullName>
    </recommendedName>
</protein>
<dbReference type="Proteomes" id="UP000601027">
    <property type="component" value="Unassembled WGS sequence"/>
</dbReference>
<proteinExistence type="predicted"/>
<keyword evidence="2" id="KW-1185">Reference proteome</keyword>
<comment type="caution">
    <text evidence="1">The sequence shown here is derived from an EMBL/GenBank/DDBJ whole genome shotgun (WGS) entry which is preliminary data.</text>
</comment>
<name>A0ABS1XMI9_9ACTN</name>
<dbReference type="EMBL" id="JAEVHM010000001">
    <property type="protein sequence ID" value="MBM0230424.1"/>
    <property type="molecule type" value="Genomic_DNA"/>
</dbReference>
<accession>A0ABS1XMI9</accession>